<evidence type="ECO:0000256" key="9">
    <source>
        <dbReference type="SAM" id="Coils"/>
    </source>
</evidence>
<dbReference type="GO" id="GO:0043488">
    <property type="term" value="P:regulation of mRNA stability"/>
    <property type="evidence" value="ECO:0007669"/>
    <property type="project" value="InterPro"/>
</dbReference>
<evidence type="ECO:0000256" key="5">
    <source>
        <dbReference type="ARBA" id="ARBA00022771"/>
    </source>
</evidence>
<keyword evidence="7" id="KW-0539">Nucleus</keyword>
<dbReference type="GO" id="GO:0008143">
    <property type="term" value="F:poly(A) binding"/>
    <property type="evidence" value="ECO:0007669"/>
    <property type="project" value="InterPro"/>
</dbReference>
<dbReference type="InterPro" id="IPR035979">
    <property type="entry name" value="RBD_domain_sf"/>
</dbReference>
<dbReference type="PROSITE" id="PS50102">
    <property type="entry name" value="RRM"/>
    <property type="match status" value="1"/>
</dbReference>
<sequence length="636" mass="69593">MAGVSIVQDSPQGRALQEAVQKKLRDFLGEGFSDDVLPLYIVVMLAHGNDEALVAHNLIDFLQAEPAKSFSAWLFKHVADNKHAYAAQAPAPAPATTPAYSAPAADVPASPAQQDAEEAAPVSQHHTEKRREKIQWRGDDDGATPASPGQHRRQTLGRQTLMEGDARPERKRGRGDQELAEPAERQRQRQREDRGREEPHHQAPNPRDRGDRDRYREREREREWGARAGHDWDTARPDARRGREGWEAGSREQHRRGHRSEEMSHDDWQQGGRGKQGAAWEQHADAVEQEPRRDRDRERGRDRDRDRDKGRGKHAETNTKAWEVDERPRSQRILNEKPSPPHHASTKMLDAAVRSAAADTVAPRDRSVKERASVFSRIKDVGRAEDGAQDDRGLSNGKAGASNAITAGGLASRLGPPMPPSLNGNTTQPGATGGDVDMQDLASMRAAMKAMEAQLAEIRSQREVAEAEQAKKDACSVRVSHLHASIGAPLITAHFSKCGVVKSVDLDRDESGAPKGSASVVFSTPFEANMALALAGSELNAHRIVVMPKAAPKPAQQQQQPPYQQPFHQPRPYRPYAAPSAPWAGRGMSWRPPRPAARGMTYVRPGLTTAQSQASSLASQPSAGSSEGQAPPVSAA</sequence>
<evidence type="ECO:0000256" key="2">
    <source>
        <dbReference type="ARBA" id="ARBA00008423"/>
    </source>
</evidence>
<protein>
    <recommendedName>
        <fullName evidence="11">RRM domain-containing protein</fullName>
    </recommendedName>
</protein>
<dbReference type="PANTHER" id="PTHR14738">
    <property type="entry name" value="ZINC FINGER CCCH DOMAIN-CONTAINING PROTEIN 14"/>
    <property type="match status" value="1"/>
</dbReference>
<keyword evidence="6" id="KW-0862">Zinc</keyword>
<feature type="compositionally biased region" description="Basic and acidic residues" evidence="10">
    <location>
        <begin position="282"/>
        <end position="329"/>
    </location>
</feature>
<feature type="compositionally biased region" description="Basic and acidic residues" evidence="10">
    <location>
        <begin position="164"/>
        <end position="252"/>
    </location>
</feature>
<dbReference type="SUPFAM" id="SSF54928">
    <property type="entry name" value="RNA-binding domain, RBD"/>
    <property type="match status" value="1"/>
</dbReference>
<feature type="compositionally biased region" description="Basic and acidic residues" evidence="10">
    <location>
        <begin position="125"/>
        <end position="140"/>
    </location>
</feature>
<dbReference type="InterPro" id="IPR000504">
    <property type="entry name" value="RRM_dom"/>
</dbReference>
<dbReference type="PANTHER" id="PTHR14738:SF29">
    <property type="entry name" value="ZINC FINGER CCCH DOMAIN-CONTAINING PROTEIN 14"/>
    <property type="match status" value="1"/>
</dbReference>
<keyword evidence="8" id="KW-0694">RNA-binding</keyword>
<dbReference type="SMART" id="SM00360">
    <property type="entry name" value="RRM"/>
    <property type="match status" value="1"/>
</dbReference>
<proteinExistence type="inferred from homology"/>
<evidence type="ECO:0000256" key="3">
    <source>
        <dbReference type="ARBA" id="ARBA00022723"/>
    </source>
</evidence>
<feature type="compositionally biased region" description="Basic and acidic residues" evidence="10">
    <location>
        <begin position="259"/>
        <end position="268"/>
    </location>
</feature>
<evidence type="ECO:0000313" key="13">
    <source>
        <dbReference type="Proteomes" id="UP001465755"/>
    </source>
</evidence>
<feature type="compositionally biased region" description="Low complexity" evidence="10">
    <location>
        <begin position="550"/>
        <end position="584"/>
    </location>
</feature>
<gene>
    <name evidence="12" type="ORF">WJX73_005694</name>
</gene>
<evidence type="ECO:0000259" key="11">
    <source>
        <dbReference type="PROSITE" id="PS50102"/>
    </source>
</evidence>
<comment type="caution">
    <text evidence="12">The sequence shown here is derived from an EMBL/GenBank/DDBJ whole genome shotgun (WGS) entry which is preliminary data.</text>
</comment>
<feature type="compositionally biased region" description="Low complexity" evidence="10">
    <location>
        <begin position="610"/>
        <end position="626"/>
    </location>
</feature>
<dbReference type="AlphaFoldDB" id="A0AAW1NJ48"/>
<dbReference type="Proteomes" id="UP001465755">
    <property type="component" value="Unassembled WGS sequence"/>
</dbReference>
<feature type="region of interest" description="Disordered" evidence="10">
    <location>
        <begin position="550"/>
        <end position="636"/>
    </location>
</feature>
<keyword evidence="4" id="KW-0677">Repeat</keyword>
<dbReference type="GO" id="GO:0008270">
    <property type="term" value="F:zinc ion binding"/>
    <property type="evidence" value="ECO:0007669"/>
    <property type="project" value="UniProtKB-KW"/>
</dbReference>
<keyword evidence="9" id="KW-0175">Coiled coil</keyword>
<evidence type="ECO:0000256" key="8">
    <source>
        <dbReference type="PROSITE-ProRule" id="PRU00176"/>
    </source>
</evidence>
<organism evidence="12 13">
    <name type="scientific">Symbiochloris irregularis</name>
    <dbReference type="NCBI Taxonomy" id="706552"/>
    <lineage>
        <taxon>Eukaryota</taxon>
        <taxon>Viridiplantae</taxon>
        <taxon>Chlorophyta</taxon>
        <taxon>core chlorophytes</taxon>
        <taxon>Trebouxiophyceae</taxon>
        <taxon>Trebouxiales</taxon>
        <taxon>Trebouxiaceae</taxon>
        <taxon>Symbiochloris</taxon>
    </lineage>
</organism>
<keyword evidence="5" id="KW-0863">Zinc-finger</keyword>
<evidence type="ECO:0000256" key="6">
    <source>
        <dbReference type="ARBA" id="ARBA00022833"/>
    </source>
</evidence>
<comment type="subcellular location">
    <subcellularLocation>
        <location evidence="1">Nucleus</location>
    </subcellularLocation>
</comment>
<dbReference type="EMBL" id="JALJOQ010000236">
    <property type="protein sequence ID" value="KAK9788002.1"/>
    <property type="molecule type" value="Genomic_DNA"/>
</dbReference>
<feature type="region of interest" description="Disordered" evidence="10">
    <location>
        <begin position="89"/>
        <end position="346"/>
    </location>
</feature>
<evidence type="ECO:0000256" key="4">
    <source>
        <dbReference type="ARBA" id="ARBA00022737"/>
    </source>
</evidence>
<evidence type="ECO:0000313" key="12">
    <source>
        <dbReference type="EMBL" id="KAK9788002.1"/>
    </source>
</evidence>
<dbReference type="InterPro" id="IPR040366">
    <property type="entry name" value="Nab2/ZC3H14"/>
</dbReference>
<accession>A0AAW1NJ48</accession>
<dbReference type="Gene3D" id="3.30.70.330">
    <property type="match status" value="1"/>
</dbReference>
<dbReference type="Pfam" id="PF00076">
    <property type="entry name" value="RRM_1"/>
    <property type="match status" value="1"/>
</dbReference>
<dbReference type="GO" id="GO:0005737">
    <property type="term" value="C:cytoplasm"/>
    <property type="evidence" value="ECO:0007669"/>
    <property type="project" value="TreeGrafter"/>
</dbReference>
<evidence type="ECO:0000256" key="1">
    <source>
        <dbReference type="ARBA" id="ARBA00004123"/>
    </source>
</evidence>
<feature type="coiled-coil region" evidence="9">
    <location>
        <begin position="441"/>
        <end position="468"/>
    </location>
</feature>
<reference evidence="12 13" key="1">
    <citation type="journal article" date="2024" name="Nat. Commun.">
        <title>Phylogenomics reveals the evolutionary origins of lichenization in chlorophyte algae.</title>
        <authorList>
            <person name="Puginier C."/>
            <person name="Libourel C."/>
            <person name="Otte J."/>
            <person name="Skaloud P."/>
            <person name="Haon M."/>
            <person name="Grisel S."/>
            <person name="Petersen M."/>
            <person name="Berrin J.G."/>
            <person name="Delaux P.M."/>
            <person name="Dal Grande F."/>
            <person name="Keller J."/>
        </authorList>
    </citation>
    <scope>NUCLEOTIDE SEQUENCE [LARGE SCALE GENOMIC DNA]</scope>
    <source>
        <strain evidence="12 13">SAG 2036</strain>
    </source>
</reference>
<comment type="similarity">
    <text evidence="2">Belongs to the ZC3H14 family.</text>
</comment>
<feature type="compositionally biased region" description="Low complexity" evidence="10">
    <location>
        <begin position="89"/>
        <end position="114"/>
    </location>
</feature>
<evidence type="ECO:0000256" key="10">
    <source>
        <dbReference type="SAM" id="MobiDB-lite"/>
    </source>
</evidence>
<feature type="domain" description="RRM" evidence="11">
    <location>
        <begin position="475"/>
        <end position="552"/>
    </location>
</feature>
<evidence type="ECO:0000256" key="7">
    <source>
        <dbReference type="ARBA" id="ARBA00023242"/>
    </source>
</evidence>
<dbReference type="InterPro" id="IPR012677">
    <property type="entry name" value="Nucleotide-bd_a/b_plait_sf"/>
</dbReference>
<dbReference type="CDD" id="cd00590">
    <property type="entry name" value="RRM_SF"/>
    <property type="match status" value="1"/>
</dbReference>
<feature type="region of interest" description="Disordered" evidence="10">
    <location>
        <begin position="408"/>
        <end position="434"/>
    </location>
</feature>
<keyword evidence="3" id="KW-0479">Metal-binding</keyword>
<keyword evidence="13" id="KW-1185">Reference proteome</keyword>
<dbReference type="GO" id="GO:0005634">
    <property type="term" value="C:nucleus"/>
    <property type="evidence" value="ECO:0007669"/>
    <property type="project" value="UniProtKB-SubCell"/>
</dbReference>
<name>A0AAW1NJ48_9CHLO</name>